<evidence type="ECO:0000256" key="1">
    <source>
        <dbReference type="SAM" id="MobiDB-lite"/>
    </source>
</evidence>
<feature type="compositionally biased region" description="Pro residues" evidence="1">
    <location>
        <begin position="119"/>
        <end position="133"/>
    </location>
</feature>
<evidence type="ECO:0008006" key="3">
    <source>
        <dbReference type="Google" id="ProtNLM"/>
    </source>
</evidence>
<feature type="region of interest" description="Disordered" evidence="1">
    <location>
        <begin position="101"/>
        <end position="133"/>
    </location>
</feature>
<accession>A0A7S1QSK3</accession>
<proteinExistence type="predicted"/>
<reference evidence="2" key="1">
    <citation type="submission" date="2021-01" db="EMBL/GenBank/DDBJ databases">
        <authorList>
            <person name="Corre E."/>
            <person name="Pelletier E."/>
            <person name="Niang G."/>
            <person name="Scheremetjew M."/>
            <person name="Finn R."/>
            <person name="Kale V."/>
            <person name="Holt S."/>
            <person name="Cochrane G."/>
            <person name="Meng A."/>
            <person name="Brown T."/>
            <person name="Cohen L."/>
        </authorList>
    </citation>
    <scope>NUCLEOTIDE SEQUENCE</scope>
    <source>
        <strain evidence="2">OF101</strain>
    </source>
</reference>
<dbReference type="AlphaFoldDB" id="A0A7S1QSK3"/>
<evidence type="ECO:0000313" key="2">
    <source>
        <dbReference type="EMBL" id="CAD9147288.1"/>
    </source>
</evidence>
<dbReference type="EMBL" id="HBGE01049637">
    <property type="protein sequence ID" value="CAD9147288.1"/>
    <property type="molecule type" value="Transcribed_RNA"/>
</dbReference>
<gene>
    <name evidence="2" type="ORF">ACAT0790_LOCUS29992</name>
</gene>
<sequence>MAAAERNNTFQELCARAAGLMESNRIRMPRDQAVQAGCIMLGEAVVFSLTSAVLVHEYGRSKEAERQKGVEAREEVRREAQAGRDELARAVVALEARAKEVLSSGGQGARSMPRAPEQPRGPLPVPSQPQSLP</sequence>
<dbReference type="InterPro" id="IPR010754">
    <property type="entry name" value="OPA3-like"/>
</dbReference>
<organism evidence="2">
    <name type="scientific">Alexandrium catenella</name>
    <name type="common">Red tide dinoflagellate</name>
    <name type="synonym">Gonyaulax catenella</name>
    <dbReference type="NCBI Taxonomy" id="2925"/>
    <lineage>
        <taxon>Eukaryota</taxon>
        <taxon>Sar</taxon>
        <taxon>Alveolata</taxon>
        <taxon>Dinophyceae</taxon>
        <taxon>Gonyaulacales</taxon>
        <taxon>Pyrocystaceae</taxon>
        <taxon>Alexandrium</taxon>
    </lineage>
</organism>
<protein>
    <recommendedName>
        <fullName evidence="3">OPA3-like protein</fullName>
    </recommendedName>
</protein>
<dbReference type="Pfam" id="PF07047">
    <property type="entry name" value="OPA3"/>
    <property type="match status" value="1"/>
</dbReference>
<name>A0A7S1QSK3_ALECA</name>